<sequence>MRASFRVALFAAVLGLVAASNTLLPRTMWERRARTDKRRAENLGEKTIPTSTDELREMLKINEGSLSSFSKVAMDLVSKVDFASADPQLFDRMFSTFKILKQSPAYTDAMKSDSGLDMTNTATKSKVLADAVGQLINLGVNLRGGMASVNSKEGGINNKVLEFLKNGDEATLALAEKVKAGDSSAIWDLQQKFMSAEFPGLNLKELPDDDFIKAARALFTKDEGLSGLIGEENTLEVLMDEDLLFGNNPTLQGLI</sequence>
<evidence type="ECO:0000256" key="1">
    <source>
        <dbReference type="SAM" id="SignalP"/>
    </source>
</evidence>
<keyword evidence="1" id="KW-0732">Signal</keyword>
<protein>
    <submittedName>
        <fullName evidence="2">Uncharacterized protein</fullName>
    </submittedName>
</protein>
<keyword evidence="3" id="KW-1185">Reference proteome</keyword>
<name>A0A4D9DA13_9STRA</name>
<evidence type="ECO:0000313" key="2">
    <source>
        <dbReference type="EMBL" id="TFJ86295.1"/>
    </source>
</evidence>
<organism evidence="2 3">
    <name type="scientific">Nannochloropsis salina CCMP1776</name>
    <dbReference type="NCBI Taxonomy" id="1027361"/>
    <lineage>
        <taxon>Eukaryota</taxon>
        <taxon>Sar</taxon>
        <taxon>Stramenopiles</taxon>
        <taxon>Ochrophyta</taxon>
        <taxon>Eustigmatophyceae</taxon>
        <taxon>Eustigmatales</taxon>
        <taxon>Monodopsidaceae</taxon>
        <taxon>Microchloropsis</taxon>
        <taxon>Microchloropsis salina</taxon>
    </lineage>
</organism>
<reference evidence="2 3" key="1">
    <citation type="submission" date="2019-01" db="EMBL/GenBank/DDBJ databases">
        <title>Nuclear Genome Assembly of the Microalgal Biofuel strain Nannochloropsis salina CCMP1776.</title>
        <authorList>
            <person name="Hovde B."/>
        </authorList>
    </citation>
    <scope>NUCLEOTIDE SEQUENCE [LARGE SCALE GENOMIC DNA]</scope>
    <source>
        <strain evidence="2 3">CCMP1776</strain>
    </source>
</reference>
<feature type="chain" id="PRO_5020029162" evidence="1">
    <location>
        <begin position="20"/>
        <end position="255"/>
    </location>
</feature>
<comment type="caution">
    <text evidence="2">The sequence shown here is derived from an EMBL/GenBank/DDBJ whole genome shotgun (WGS) entry which is preliminary data.</text>
</comment>
<dbReference type="Proteomes" id="UP000355283">
    <property type="component" value="Unassembled WGS sequence"/>
</dbReference>
<dbReference type="OrthoDB" id="10283442at2759"/>
<proteinExistence type="predicted"/>
<dbReference type="AlphaFoldDB" id="A0A4D9DA13"/>
<gene>
    <name evidence="2" type="ORF">NSK_002503</name>
</gene>
<evidence type="ECO:0000313" key="3">
    <source>
        <dbReference type="Proteomes" id="UP000355283"/>
    </source>
</evidence>
<accession>A0A4D9DA13</accession>
<dbReference type="EMBL" id="SDOX01000009">
    <property type="protein sequence ID" value="TFJ86295.1"/>
    <property type="molecule type" value="Genomic_DNA"/>
</dbReference>
<feature type="signal peptide" evidence="1">
    <location>
        <begin position="1"/>
        <end position="19"/>
    </location>
</feature>